<organism evidence="2">
    <name type="scientific">Solumvirus sp</name>
    <dbReference type="NCBI Taxonomy" id="2487773"/>
    <lineage>
        <taxon>Viruses</taxon>
        <taxon>Pithoviruses</taxon>
    </lineage>
</organism>
<proteinExistence type="predicted"/>
<keyword evidence="1" id="KW-0812">Transmembrane</keyword>
<feature type="transmembrane region" description="Helical" evidence="1">
    <location>
        <begin position="36"/>
        <end position="57"/>
    </location>
</feature>
<keyword evidence="1" id="KW-1133">Transmembrane helix</keyword>
<dbReference type="EMBL" id="MK072499">
    <property type="protein sequence ID" value="AYV86222.1"/>
    <property type="molecule type" value="Genomic_DNA"/>
</dbReference>
<feature type="transmembrane region" description="Helical" evidence="1">
    <location>
        <begin position="82"/>
        <end position="104"/>
    </location>
</feature>
<accession>A0A3G5AGC5</accession>
<evidence type="ECO:0000256" key="1">
    <source>
        <dbReference type="SAM" id="Phobius"/>
    </source>
</evidence>
<name>A0A3G5AGC5_9VIRU</name>
<reference evidence="2" key="1">
    <citation type="submission" date="2018-10" db="EMBL/GenBank/DDBJ databases">
        <title>Hidden diversity of soil giant viruses.</title>
        <authorList>
            <person name="Schulz F."/>
            <person name="Alteio L."/>
            <person name="Goudeau D."/>
            <person name="Ryan E.M."/>
            <person name="Malmstrom R.R."/>
            <person name="Blanchard J."/>
            <person name="Woyke T."/>
        </authorList>
    </citation>
    <scope>NUCLEOTIDE SEQUENCE</scope>
    <source>
        <strain evidence="2">SMV1</strain>
    </source>
</reference>
<gene>
    <name evidence="2" type="ORF">Solumvirus2_29</name>
</gene>
<sequence>MSTSGSSGLGQYNGLINTIPSSYIGNVGASRSYKTIAIVIGIIILFASIIIIIFAAIRKRCKNNTPQTMNTPCSGCVSEPDWLIISLCLFVIIPISIGFILIGINYI</sequence>
<protein>
    <submittedName>
        <fullName evidence="2">Uncharacterized protein</fullName>
    </submittedName>
</protein>
<keyword evidence="1" id="KW-0472">Membrane</keyword>
<evidence type="ECO:0000313" key="2">
    <source>
        <dbReference type="EMBL" id="AYV86222.1"/>
    </source>
</evidence>